<evidence type="ECO:0000313" key="4">
    <source>
        <dbReference type="EMBL" id="MDQ0446418.1"/>
    </source>
</evidence>
<sequence length="143" mass="15643">MHRRAMAQSRMRAMGVEMAKILLVEDHEEIWDFLSRRLKRRGYEVILAHDGEAGVQQARAGRPDVILLDMNLPVLDGWSAARALKAGADTRAIPIIALTAHAMSGDRDKAIQAGCDDYHPKPVDFSKLLSQISAALGETAQAG</sequence>
<keyword evidence="5" id="KW-1185">Reference proteome</keyword>
<feature type="domain" description="Response regulatory" evidence="3">
    <location>
        <begin position="20"/>
        <end position="136"/>
    </location>
</feature>
<protein>
    <submittedName>
        <fullName evidence="4">CheY-like chemotaxis protein</fullName>
    </submittedName>
</protein>
<dbReference type="Proteomes" id="UP001231124">
    <property type="component" value="Unassembled WGS sequence"/>
</dbReference>
<dbReference type="PANTHER" id="PTHR45339">
    <property type="entry name" value="HYBRID SIGNAL TRANSDUCTION HISTIDINE KINASE J"/>
    <property type="match status" value="1"/>
</dbReference>
<feature type="modified residue" description="4-aspartylphosphate" evidence="2">
    <location>
        <position position="69"/>
    </location>
</feature>
<dbReference type="SMART" id="SM00448">
    <property type="entry name" value="REC"/>
    <property type="match status" value="1"/>
</dbReference>
<evidence type="ECO:0000259" key="3">
    <source>
        <dbReference type="PROSITE" id="PS50110"/>
    </source>
</evidence>
<dbReference type="InterPro" id="IPR011006">
    <property type="entry name" value="CheY-like_superfamily"/>
</dbReference>
<keyword evidence="1 2" id="KW-0597">Phosphoprotein</keyword>
<reference evidence="4 5" key="1">
    <citation type="submission" date="2023-07" db="EMBL/GenBank/DDBJ databases">
        <title>Genomic Encyclopedia of Type Strains, Phase IV (KMG-IV): sequencing the most valuable type-strain genomes for metagenomic binning, comparative biology and taxonomic classification.</title>
        <authorList>
            <person name="Goeker M."/>
        </authorList>
    </citation>
    <scope>NUCLEOTIDE SEQUENCE [LARGE SCALE GENOMIC DNA]</scope>
    <source>
        <strain evidence="4 5">DSM 19013</strain>
    </source>
</reference>
<name>A0ABU0HVR2_9HYPH</name>
<evidence type="ECO:0000313" key="5">
    <source>
        <dbReference type="Proteomes" id="UP001231124"/>
    </source>
</evidence>
<comment type="caution">
    <text evidence="4">The sequence shown here is derived from an EMBL/GenBank/DDBJ whole genome shotgun (WGS) entry which is preliminary data.</text>
</comment>
<dbReference type="SUPFAM" id="SSF52172">
    <property type="entry name" value="CheY-like"/>
    <property type="match status" value="1"/>
</dbReference>
<dbReference type="EMBL" id="JAUSVP010000002">
    <property type="protein sequence ID" value="MDQ0446418.1"/>
    <property type="molecule type" value="Genomic_DNA"/>
</dbReference>
<dbReference type="PROSITE" id="PS50110">
    <property type="entry name" value="RESPONSE_REGULATORY"/>
    <property type="match status" value="1"/>
</dbReference>
<gene>
    <name evidence="4" type="ORF">QO012_000907</name>
</gene>
<accession>A0ABU0HVR2</accession>
<evidence type="ECO:0000256" key="1">
    <source>
        <dbReference type="ARBA" id="ARBA00022553"/>
    </source>
</evidence>
<organism evidence="4 5">
    <name type="scientific">Methylobacterium aerolatum</name>
    <dbReference type="NCBI Taxonomy" id="418708"/>
    <lineage>
        <taxon>Bacteria</taxon>
        <taxon>Pseudomonadati</taxon>
        <taxon>Pseudomonadota</taxon>
        <taxon>Alphaproteobacteria</taxon>
        <taxon>Hyphomicrobiales</taxon>
        <taxon>Methylobacteriaceae</taxon>
        <taxon>Methylobacterium</taxon>
    </lineage>
</organism>
<proteinExistence type="predicted"/>
<dbReference type="Pfam" id="PF00072">
    <property type="entry name" value="Response_reg"/>
    <property type="match status" value="1"/>
</dbReference>
<dbReference type="Gene3D" id="3.40.50.2300">
    <property type="match status" value="1"/>
</dbReference>
<dbReference type="InterPro" id="IPR001789">
    <property type="entry name" value="Sig_transdc_resp-reg_receiver"/>
</dbReference>
<dbReference type="PANTHER" id="PTHR45339:SF3">
    <property type="entry name" value="HISTIDINE KINASE"/>
    <property type="match status" value="1"/>
</dbReference>
<evidence type="ECO:0000256" key="2">
    <source>
        <dbReference type="PROSITE-ProRule" id="PRU00169"/>
    </source>
</evidence>